<keyword evidence="7 12" id="KW-0143">Chaperone</keyword>
<dbReference type="HAMAP" id="MF_00303">
    <property type="entry name" value="Trigger_factor_Tig"/>
    <property type="match status" value="1"/>
</dbReference>
<keyword evidence="6 12" id="KW-0697">Rotamase</keyword>
<proteinExistence type="inferred from homology"/>
<dbReference type="GO" id="GO:0003755">
    <property type="term" value="F:peptidyl-prolyl cis-trans isomerase activity"/>
    <property type="evidence" value="ECO:0007669"/>
    <property type="project" value="UniProtKB-UniRule"/>
</dbReference>
<comment type="catalytic activity">
    <reaction evidence="1 12 13">
        <text>[protein]-peptidylproline (omega=180) = [protein]-peptidylproline (omega=0)</text>
        <dbReference type="Rhea" id="RHEA:16237"/>
        <dbReference type="Rhea" id="RHEA-COMP:10747"/>
        <dbReference type="Rhea" id="RHEA-COMP:10748"/>
        <dbReference type="ChEBI" id="CHEBI:83833"/>
        <dbReference type="ChEBI" id="CHEBI:83834"/>
        <dbReference type="EC" id="5.2.1.8"/>
    </reaction>
</comment>
<keyword evidence="5 12" id="KW-0132">Cell division</keyword>
<keyword evidence="17" id="KW-1185">Reference proteome</keyword>
<dbReference type="GO" id="GO:0005737">
    <property type="term" value="C:cytoplasm"/>
    <property type="evidence" value="ECO:0007669"/>
    <property type="project" value="UniProtKB-SubCell"/>
</dbReference>
<dbReference type="Proteomes" id="UP000516514">
    <property type="component" value="Chromosome"/>
</dbReference>
<evidence type="ECO:0000256" key="2">
    <source>
        <dbReference type="ARBA" id="ARBA00005464"/>
    </source>
</evidence>
<dbReference type="Gene3D" id="3.30.70.1050">
    <property type="entry name" value="Trigger factor ribosome-binding domain"/>
    <property type="match status" value="1"/>
</dbReference>
<evidence type="ECO:0000256" key="6">
    <source>
        <dbReference type="ARBA" id="ARBA00023110"/>
    </source>
</evidence>
<dbReference type="RefSeq" id="WP_191111251.1">
    <property type="nucleotide sequence ID" value="NZ_CP061738.1"/>
</dbReference>
<reference evidence="16 17" key="1">
    <citation type="submission" date="2020-09" db="EMBL/GenBank/DDBJ databases">
        <title>An Earliest Endosymbiont, Wolbachia massiliensis sp. nov., Strain PL13 From the Bed Bug (Cimex hemipterius), Type strain of a New supergroup T.</title>
        <authorList>
            <person name="Laidoudi Y."/>
            <person name="Levasseur A."/>
            <person name="Medkour H."/>
            <person name="Maaloum M."/>
            <person name="BenKhedher M."/>
            <person name="Sambou M."/>
            <person name="Bassene H."/>
            <person name="Davoust B."/>
            <person name="Fenollar F."/>
            <person name="Raoult D."/>
            <person name="Mediannikov O."/>
        </authorList>
    </citation>
    <scope>NUCLEOTIDE SEQUENCE [LARGE SCALE GENOMIC DNA]</scope>
    <source>
        <strain evidence="16 17">PL13</strain>
    </source>
</reference>
<keyword evidence="12" id="KW-0963">Cytoplasm</keyword>
<evidence type="ECO:0000259" key="15">
    <source>
        <dbReference type="PROSITE" id="PS50059"/>
    </source>
</evidence>
<evidence type="ECO:0000256" key="8">
    <source>
        <dbReference type="ARBA" id="ARBA00023235"/>
    </source>
</evidence>
<evidence type="ECO:0000313" key="16">
    <source>
        <dbReference type="EMBL" id="QOD38473.1"/>
    </source>
</evidence>
<evidence type="ECO:0000256" key="13">
    <source>
        <dbReference type="PROSITE-ProRule" id="PRU00277"/>
    </source>
</evidence>
<dbReference type="GO" id="GO:0051301">
    <property type="term" value="P:cell division"/>
    <property type="evidence" value="ECO:0007669"/>
    <property type="project" value="UniProtKB-KW"/>
</dbReference>
<evidence type="ECO:0000256" key="14">
    <source>
        <dbReference type="RuleBase" id="RU003914"/>
    </source>
</evidence>
<dbReference type="PIRSF" id="PIRSF003095">
    <property type="entry name" value="Trigger_factor"/>
    <property type="match status" value="1"/>
</dbReference>
<name>A0A7M3U238_9RICK</name>
<protein>
    <recommendedName>
        <fullName evidence="4 12">Trigger factor</fullName>
        <shortName evidence="12">TF</shortName>
        <ecNumber evidence="3 12">5.2.1.8</ecNumber>
    </recommendedName>
    <alternativeName>
        <fullName evidence="11 12">PPIase</fullName>
    </alternativeName>
</protein>
<comment type="function">
    <text evidence="10 12">Involved in protein export. Acts as a chaperone by maintaining the newly synthesized protein in an open conformation. Functions as a peptidyl-prolyl cis-trans isomerase.</text>
</comment>
<dbReference type="AlphaFoldDB" id="A0A7M3U238"/>
<dbReference type="SUPFAM" id="SSF109998">
    <property type="entry name" value="Triger factor/SurA peptide-binding domain-like"/>
    <property type="match status" value="1"/>
</dbReference>
<dbReference type="InterPro" id="IPR037041">
    <property type="entry name" value="Trigger_fac_C_sf"/>
</dbReference>
<keyword evidence="9 12" id="KW-0131">Cell cycle</keyword>
<dbReference type="InterPro" id="IPR005215">
    <property type="entry name" value="Trig_fac"/>
</dbReference>
<evidence type="ECO:0000256" key="5">
    <source>
        <dbReference type="ARBA" id="ARBA00022618"/>
    </source>
</evidence>
<dbReference type="InterPro" id="IPR008881">
    <property type="entry name" value="Trigger_fac_ribosome-bd_bac"/>
</dbReference>
<organism evidence="16 17">
    <name type="scientific">Candidatus Wolbachia massiliensis</name>
    <dbReference type="NCBI Taxonomy" id="1845000"/>
    <lineage>
        <taxon>Bacteria</taxon>
        <taxon>Pseudomonadati</taxon>
        <taxon>Pseudomonadota</taxon>
        <taxon>Alphaproteobacteria</taxon>
        <taxon>Rickettsiales</taxon>
        <taxon>Anaplasmataceae</taxon>
        <taxon>Wolbachieae</taxon>
        <taxon>Wolbachia</taxon>
    </lineage>
</organism>
<evidence type="ECO:0000256" key="7">
    <source>
        <dbReference type="ARBA" id="ARBA00023186"/>
    </source>
</evidence>
<dbReference type="GO" id="GO:0015031">
    <property type="term" value="P:protein transport"/>
    <property type="evidence" value="ECO:0007669"/>
    <property type="project" value="UniProtKB-UniRule"/>
</dbReference>
<dbReference type="Pfam" id="PF05698">
    <property type="entry name" value="Trigger_C"/>
    <property type="match status" value="1"/>
</dbReference>
<dbReference type="EMBL" id="CP061738">
    <property type="protein sequence ID" value="QOD38473.1"/>
    <property type="molecule type" value="Genomic_DNA"/>
</dbReference>
<feature type="domain" description="PPIase FKBP-type" evidence="15">
    <location>
        <begin position="188"/>
        <end position="270"/>
    </location>
</feature>
<dbReference type="Gene3D" id="1.10.3120.10">
    <property type="entry name" value="Trigger factor, C-terminal domain"/>
    <property type="match status" value="1"/>
</dbReference>
<sequence>MSSNMPQNTVEIDTSSSIYTYRKLSVDKLKHEYEITVSSDYIEQKVNSRLQEIAKNAKLPGFRSGKTPYDLVVKNYKSEALEYVINGTIDYCSDDLMKKIEVKSHIYPKVDITLLPDLDKKDEKGNFVYKLFFELMPEVPVIDLDKINLKRIEAKIEEGDIKEFIDSLKTKFPNFVSVDNTSYQAKNGDRLTIDFEGRVRNKLFQGGSRKNFAVNLGSKTFINGFEDQLIDMKKGETKNFKLKFPEDYQAISLAGQEASFFVRVNDIQVAKGFESDDEVAKEIGFKDNSELVDHAKEMIGSQCQEMGDLLIKKELFDYLDANYNFDSPADVVKQEQQRVEKELNPEDDHRKEAERRVKLAMLLMRFSTEHKILLTQSDILNVIVNQYVSRSVPLDKVCERFKVDRQFQELVRGQALEHKVTGYIIGKVNKEDQIVSVKELKELFDNI</sequence>
<evidence type="ECO:0000256" key="9">
    <source>
        <dbReference type="ARBA" id="ARBA00023306"/>
    </source>
</evidence>
<dbReference type="KEGG" id="wms:ID128_00985"/>
<dbReference type="NCBIfam" id="TIGR00115">
    <property type="entry name" value="tig"/>
    <property type="match status" value="1"/>
</dbReference>
<dbReference type="Pfam" id="PF00254">
    <property type="entry name" value="FKBP_C"/>
    <property type="match status" value="1"/>
</dbReference>
<evidence type="ECO:0000313" key="17">
    <source>
        <dbReference type="Proteomes" id="UP000516514"/>
    </source>
</evidence>
<dbReference type="GO" id="GO:0006457">
    <property type="term" value="P:protein folding"/>
    <property type="evidence" value="ECO:0007669"/>
    <property type="project" value="UniProtKB-UniRule"/>
</dbReference>
<evidence type="ECO:0000256" key="4">
    <source>
        <dbReference type="ARBA" id="ARBA00016902"/>
    </source>
</evidence>
<dbReference type="InterPro" id="IPR008880">
    <property type="entry name" value="Trigger_fac_C"/>
</dbReference>
<accession>A0A7M3U238</accession>
<evidence type="ECO:0000256" key="1">
    <source>
        <dbReference type="ARBA" id="ARBA00000971"/>
    </source>
</evidence>
<dbReference type="InterPro" id="IPR036611">
    <property type="entry name" value="Trigger_fac_ribosome-bd_sf"/>
</dbReference>
<evidence type="ECO:0000256" key="10">
    <source>
        <dbReference type="ARBA" id="ARBA00024849"/>
    </source>
</evidence>
<dbReference type="InterPro" id="IPR046357">
    <property type="entry name" value="PPIase_dom_sf"/>
</dbReference>
<dbReference type="SUPFAM" id="SSF54534">
    <property type="entry name" value="FKBP-like"/>
    <property type="match status" value="1"/>
</dbReference>
<dbReference type="Gene3D" id="3.10.50.40">
    <property type="match status" value="1"/>
</dbReference>
<evidence type="ECO:0000256" key="12">
    <source>
        <dbReference type="HAMAP-Rule" id="MF_00303"/>
    </source>
</evidence>
<dbReference type="SUPFAM" id="SSF102735">
    <property type="entry name" value="Trigger factor ribosome-binding domain"/>
    <property type="match status" value="1"/>
</dbReference>
<dbReference type="InterPro" id="IPR027304">
    <property type="entry name" value="Trigger_fact/SurA_dom_sf"/>
</dbReference>
<evidence type="ECO:0000256" key="11">
    <source>
        <dbReference type="ARBA" id="ARBA00029986"/>
    </source>
</evidence>
<comment type="similarity">
    <text evidence="2 12 14">Belongs to the FKBP-type PPIase family. Tig subfamily.</text>
</comment>
<comment type="domain">
    <text evidence="12">Consists of 3 domains; the N-terminus binds the ribosome, the middle domain has PPIase activity, while the C-terminus has intrinsic chaperone activity on its own.</text>
</comment>
<keyword evidence="8 12" id="KW-0413">Isomerase</keyword>
<dbReference type="InterPro" id="IPR001179">
    <property type="entry name" value="PPIase_FKBP_dom"/>
</dbReference>
<dbReference type="FunFam" id="3.10.50.40:FF:000001">
    <property type="entry name" value="Trigger factor"/>
    <property type="match status" value="1"/>
</dbReference>
<dbReference type="PROSITE" id="PS50059">
    <property type="entry name" value="FKBP_PPIASE"/>
    <property type="match status" value="1"/>
</dbReference>
<gene>
    <name evidence="12 16" type="primary">tig</name>
    <name evidence="16" type="ORF">ID128_00985</name>
</gene>
<dbReference type="Pfam" id="PF05697">
    <property type="entry name" value="Trigger_N"/>
    <property type="match status" value="1"/>
</dbReference>
<dbReference type="EC" id="5.2.1.8" evidence="3 12"/>
<evidence type="ECO:0000256" key="3">
    <source>
        <dbReference type="ARBA" id="ARBA00013194"/>
    </source>
</evidence>
<comment type="subcellular location">
    <subcellularLocation>
        <location evidence="12">Cytoplasm</location>
    </subcellularLocation>
    <text evidence="12">About half TF is bound to the ribosome near the polypeptide exit tunnel while the other half is free in the cytoplasm.</text>
</comment>